<evidence type="ECO:0000256" key="1">
    <source>
        <dbReference type="SAM" id="MobiDB-lite"/>
    </source>
</evidence>
<organism evidence="2 3">
    <name type="scientific">Trichinella zimbabwensis</name>
    <dbReference type="NCBI Taxonomy" id="268475"/>
    <lineage>
        <taxon>Eukaryota</taxon>
        <taxon>Metazoa</taxon>
        <taxon>Ecdysozoa</taxon>
        <taxon>Nematoda</taxon>
        <taxon>Enoplea</taxon>
        <taxon>Dorylaimia</taxon>
        <taxon>Trichinellida</taxon>
        <taxon>Trichinellidae</taxon>
        <taxon>Trichinella</taxon>
    </lineage>
</organism>
<evidence type="ECO:0000313" key="3">
    <source>
        <dbReference type="Proteomes" id="UP000055024"/>
    </source>
</evidence>
<protein>
    <submittedName>
        <fullName evidence="2">Uncharacterized protein</fullName>
    </submittedName>
</protein>
<reference evidence="2 3" key="1">
    <citation type="submission" date="2015-01" db="EMBL/GenBank/DDBJ databases">
        <title>Evolution of Trichinella species and genotypes.</title>
        <authorList>
            <person name="Korhonen P.K."/>
            <person name="Edoardo P."/>
            <person name="Giuseppe L.R."/>
            <person name="Gasser R.B."/>
        </authorList>
    </citation>
    <scope>NUCLEOTIDE SEQUENCE [LARGE SCALE GENOMIC DNA]</scope>
    <source>
        <strain evidence="2">ISS1029</strain>
    </source>
</reference>
<name>A0A0V1G5L6_9BILA</name>
<dbReference type="AlphaFoldDB" id="A0A0V1G5L6"/>
<dbReference type="EMBL" id="JYDP01005984">
    <property type="protein sequence ID" value="KRY93607.1"/>
    <property type="molecule type" value="Genomic_DNA"/>
</dbReference>
<feature type="region of interest" description="Disordered" evidence="1">
    <location>
        <begin position="1"/>
        <end position="33"/>
    </location>
</feature>
<keyword evidence="3" id="KW-1185">Reference proteome</keyword>
<comment type="caution">
    <text evidence="2">The sequence shown here is derived from an EMBL/GenBank/DDBJ whole genome shotgun (WGS) entry which is preliminary data.</text>
</comment>
<feature type="compositionally biased region" description="Polar residues" evidence="1">
    <location>
        <begin position="1"/>
        <end position="16"/>
    </location>
</feature>
<sequence length="33" mass="3588">MSTPSSARATGYNKMNTPRPANERSPNELAKIP</sequence>
<gene>
    <name evidence="2" type="ORF">T11_8170</name>
</gene>
<dbReference type="Proteomes" id="UP000055024">
    <property type="component" value="Unassembled WGS sequence"/>
</dbReference>
<evidence type="ECO:0000313" key="2">
    <source>
        <dbReference type="EMBL" id="KRY93607.1"/>
    </source>
</evidence>
<accession>A0A0V1G5L6</accession>
<proteinExistence type="predicted"/>